<name>A0A1Y6D281_9GAMM</name>
<dbReference type="OrthoDB" id="9794094at2"/>
<evidence type="ECO:0000313" key="5">
    <source>
        <dbReference type="Proteomes" id="UP000192923"/>
    </source>
</evidence>
<dbReference type="CDD" id="cd17775">
    <property type="entry name" value="CBS_pair_bact_arch"/>
    <property type="match status" value="1"/>
</dbReference>
<dbReference type="InterPro" id="IPR046342">
    <property type="entry name" value="CBS_dom_sf"/>
</dbReference>
<evidence type="ECO:0000259" key="3">
    <source>
        <dbReference type="PROSITE" id="PS51371"/>
    </source>
</evidence>
<reference evidence="4 5" key="1">
    <citation type="submission" date="2016-12" db="EMBL/GenBank/DDBJ databases">
        <authorList>
            <person name="Song W.-J."/>
            <person name="Kurnit D.M."/>
        </authorList>
    </citation>
    <scope>NUCLEOTIDE SEQUENCE [LARGE SCALE GENOMIC DNA]</scope>
    <source>
        <strain evidence="4 5">175</strain>
    </source>
</reference>
<dbReference type="EMBL" id="FXAM01000001">
    <property type="protein sequence ID" value="SMF94662.1"/>
    <property type="molecule type" value="Genomic_DNA"/>
</dbReference>
<keyword evidence="1 2" id="KW-0129">CBS domain</keyword>
<evidence type="ECO:0000256" key="2">
    <source>
        <dbReference type="PROSITE-ProRule" id="PRU00703"/>
    </source>
</evidence>
<proteinExistence type="predicted"/>
<dbReference type="PROSITE" id="PS51371">
    <property type="entry name" value="CBS"/>
    <property type="match status" value="2"/>
</dbReference>
<organism evidence="4 5">
    <name type="scientific">Methylomagnum ishizawai</name>
    <dbReference type="NCBI Taxonomy" id="1760988"/>
    <lineage>
        <taxon>Bacteria</taxon>
        <taxon>Pseudomonadati</taxon>
        <taxon>Pseudomonadota</taxon>
        <taxon>Gammaproteobacteria</taxon>
        <taxon>Methylococcales</taxon>
        <taxon>Methylococcaceae</taxon>
        <taxon>Methylomagnum</taxon>
    </lineage>
</organism>
<sequence length="153" mass="16418">MSIGQLCNRNTVTVRKEDSIAATAQLMRESHVGSVVVVEDAGTGPKPIGILTDRDLVVEILATGLDPAAVGVGDIMSYPLAVAREDEGLWEIMQRMRAQGVRRLPVVDGQGHLVGIVASDDLLELLAGELGQLAKIVNQERARERTQRGSLEP</sequence>
<dbReference type="SUPFAM" id="SSF54631">
    <property type="entry name" value="CBS-domain pair"/>
    <property type="match status" value="1"/>
</dbReference>
<evidence type="ECO:0000313" key="4">
    <source>
        <dbReference type="EMBL" id="SMF94662.1"/>
    </source>
</evidence>
<dbReference type="Pfam" id="PF00571">
    <property type="entry name" value="CBS"/>
    <property type="match status" value="2"/>
</dbReference>
<feature type="domain" description="CBS" evidence="3">
    <location>
        <begin position="7"/>
        <end position="67"/>
    </location>
</feature>
<dbReference type="InterPro" id="IPR000644">
    <property type="entry name" value="CBS_dom"/>
</dbReference>
<dbReference type="SMART" id="SM00116">
    <property type="entry name" value="CBS"/>
    <property type="match status" value="2"/>
</dbReference>
<dbReference type="Proteomes" id="UP000192923">
    <property type="component" value="Unassembled WGS sequence"/>
</dbReference>
<dbReference type="AlphaFoldDB" id="A0A1Y6D281"/>
<dbReference type="PANTHER" id="PTHR43080:SF2">
    <property type="entry name" value="CBS DOMAIN-CONTAINING PROTEIN"/>
    <property type="match status" value="1"/>
</dbReference>
<dbReference type="InterPro" id="IPR051257">
    <property type="entry name" value="Diverse_CBS-Domain"/>
</dbReference>
<dbReference type="Gene3D" id="3.10.580.10">
    <property type="entry name" value="CBS-domain"/>
    <property type="match status" value="1"/>
</dbReference>
<evidence type="ECO:0000256" key="1">
    <source>
        <dbReference type="ARBA" id="ARBA00023122"/>
    </source>
</evidence>
<dbReference type="RefSeq" id="WP_085212239.1">
    <property type="nucleotide sequence ID" value="NZ_FXAM01000001.1"/>
</dbReference>
<dbReference type="PANTHER" id="PTHR43080">
    <property type="entry name" value="CBS DOMAIN-CONTAINING PROTEIN CBSX3, MITOCHONDRIAL"/>
    <property type="match status" value="1"/>
</dbReference>
<accession>A0A1Y6D281</accession>
<feature type="domain" description="CBS" evidence="3">
    <location>
        <begin position="76"/>
        <end position="133"/>
    </location>
</feature>
<keyword evidence="5" id="KW-1185">Reference proteome</keyword>
<gene>
    <name evidence="4" type="ORF">SAMN02949497_1988</name>
</gene>
<dbReference type="STRING" id="1760988.SAMN02949497_1988"/>
<protein>
    <submittedName>
        <fullName evidence="4">CBS domain-containing protein</fullName>
    </submittedName>
</protein>